<comment type="caution">
    <text evidence="1">The sequence shown here is derived from an EMBL/GenBank/DDBJ whole genome shotgun (WGS) entry which is preliminary data.</text>
</comment>
<reference evidence="1 2" key="1">
    <citation type="submission" date="2020-10" db="EMBL/GenBank/DDBJ databases">
        <title>Connecting structure to function with the recovery of over 1000 high-quality activated sludge metagenome-assembled genomes encoding full-length rRNA genes using long-read sequencing.</title>
        <authorList>
            <person name="Singleton C.M."/>
            <person name="Petriglieri F."/>
            <person name="Kristensen J.M."/>
            <person name="Kirkegaard R.H."/>
            <person name="Michaelsen T.Y."/>
            <person name="Andersen M.H."/>
            <person name="Karst S.M."/>
            <person name="Dueholm M.S."/>
            <person name="Nielsen P.H."/>
            <person name="Albertsen M."/>
        </authorList>
    </citation>
    <scope>NUCLEOTIDE SEQUENCE [LARGE SCALE GENOMIC DNA]</scope>
    <source>
        <strain evidence="1">EsbW_18-Q3-R4-48_BATAC.463</strain>
    </source>
</reference>
<proteinExistence type="predicted"/>
<organism evidence="1 2">
    <name type="scientific">Candidatus Dechloromonas phosphorivorans</name>
    <dbReference type="NCBI Taxonomy" id="2899244"/>
    <lineage>
        <taxon>Bacteria</taxon>
        <taxon>Pseudomonadati</taxon>
        <taxon>Pseudomonadota</taxon>
        <taxon>Betaproteobacteria</taxon>
        <taxon>Rhodocyclales</taxon>
        <taxon>Azonexaceae</taxon>
        <taxon>Dechloromonas</taxon>
    </lineage>
</organism>
<dbReference type="EMBL" id="JADJMS010000011">
    <property type="protein sequence ID" value="MBK7414650.1"/>
    <property type="molecule type" value="Genomic_DNA"/>
</dbReference>
<protein>
    <submittedName>
        <fullName evidence="1">Uncharacterized protein</fullName>
    </submittedName>
</protein>
<name>A0A935N1W3_9RHOO</name>
<sequence length="145" mass="16006">WRAATSTAAIIFPPKIPLSLRDGEVRSLNLPEQASYAALMALASPERGTSRFSGLRPAMLASKLTPTAQMDIVRAALSVKDHKLADLHTDYLMSSLDAKKVFSNIRAQYALHGREQDFRTIQREVALRRIQHEAAAQSASAMIDF</sequence>
<evidence type="ECO:0000313" key="2">
    <source>
        <dbReference type="Proteomes" id="UP000739411"/>
    </source>
</evidence>
<evidence type="ECO:0000313" key="1">
    <source>
        <dbReference type="EMBL" id="MBK7414650.1"/>
    </source>
</evidence>
<dbReference type="AlphaFoldDB" id="A0A935N1W3"/>
<dbReference type="Proteomes" id="UP000739411">
    <property type="component" value="Unassembled WGS sequence"/>
</dbReference>
<feature type="non-terminal residue" evidence="1">
    <location>
        <position position="1"/>
    </location>
</feature>
<gene>
    <name evidence="1" type="ORF">IPJ38_05580</name>
</gene>
<accession>A0A935N1W3</accession>